<keyword evidence="12" id="KW-1185">Reference proteome</keyword>
<keyword evidence="4" id="KW-0812">Transmembrane</keyword>
<protein>
    <submittedName>
        <fullName evidence="11">Tachykinin-like peptides receptor 99D</fullName>
    </submittedName>
</protein>
<dbReference type="InterPro" id="IPR001681">
    <property type="entry name" value="Neurokn_rcpt"/>
</dbReference>
<dbReference type="PANTHER" id="PTHR46925:SF2">
    <property type="entry name" value="G-PROTEIN COUPLED RECEPTOR TKR-1-RELATED"/>
    <property type="match status" value="1"/>
</dbReference>
<dbReference type="Pfam" id="PF00001">
    <property type="entry name" value="7tm_1"/>
    <property type="match status" value="1"/>
</dbReference>
<dbReference type="PANTHER" id="PTHR46925">
    <property type="entry name" value="G-PROTEIN COUPLED RECEPTOR TKR-1-RELATED"/>
    <property type="match status" value="1"/>
</dbReference>
<evidence type="ECO:0000256" key="3">
    <source>
        <dbReference type="ARBA" id="ARBA00022475"/>
    </source>
</evidence>
<name>A0A3S3NNE9_9ACAR</name>
<keyword evidence="9" id="KW-0807">Transducer</keyword>
<dbReference type="PROSITE" id="PS50262">
    <property type="entry name" value="G_PROTEIN_RECEP_F1_2"/>
    <property type="match status" value="1"/>
</dbReference>
<evidence type="ECO:0000256" key="9">
    <source>
        <dbReference type="ARBA" id="ARBA00023224"/>
    </source>
</evidence>
<evidence type="ECO:0000313" key="11">
    <source>
        <dbReference type="EMBL" id="RWS02933.1"/>
    </source>
</evidence>
<dbReference type="Gene3D" id="1.20.1070.10">
    <property type="entry name" value="Rhodopsin 7-helix transmembrane proteins"/>
    <property type="match status" value="1"/>
</dbReference>
<comment type="subcellular location">
    <subcellularLocation>
        <location evidence="1">Cell membrane</location>
        <topology evidence="1">Multi-pass membrane protein</topology>
    </subcellularLocation>
</comment>
<dbReference type="SUPFAM" id="SSF81321">
    <property type="entry name" value="Family A G protein-coupled receptor-like"/>
    <property type="match status" value="1"/>
</dbReference>
<evidence type="ECO:0000256" key="5">
    <source>
        <dbReference type="ARBA" id="ARBA00022989"/>
    </source>
</evidence>
<dbReference type="AlphaFoldDB" id="A0A3S3NNE9"/>
<keyword evidence="7" id="KW-0472">Membrane</keyword>
<dbReference type="GO" id="GO:0004995">
    <property type="term" value="F:tachykinin receptor activity"/>
    <property type="evidence" value="ECO:0007669"/>
    <property type="project" value="InterPro"/>
</dbReference>
<evidence type="ECO:0000313" key="12">
    <source>
        <dbReference type="Proteomes" id="UP000285301"/>
    </source>
</evidence>
<feature type="domain" description="G-protein coupled receptors family 1 profile" evidence="10">
    <location>
        <begin position="1"/>
        <end position="71"/>
    </location>
</feature>
<evidence type="ECO:0000256" key="8">
    <source>
        <dbReference type="ARBA" id="ARBA00023170"/>
    </source>
</evidence>
<evidence type="ECO:0000256" key="6">
    <source>
        <dbReference type="ARBA" id="ARBA00023040"/>
    </source>
</evidence>
<dbReference type="GO" id="GO:0005886">
    <property type="term" value="C:plasma membrane"/>
    <property type="evidence" value="ECO:0007669"/>
    <property type="project" value="UniProtKB-SubCell"/>
</dbReference>
<accession>A0A3S3NNE9</accession>
<dbReference type="OrthoDB" id="6507945at2759"/>
<keyword evidence="6" id="KW-0297">G-protein coupled receptor</keyword>
<dbReference type="EMBL" id="NCKU01007044">
    <property type="protein sequence ID" value="RWS02933.1"/>
    <property type="molecule type" value="Genomic_DNA"/>
</dbReference>
<evidence type="ECO:0000259" key="10">
    <source>
        <dbReference type="PROSITE" id="PS50262"/>
    </source>
</evidence>
<keyword evidence="3" id="KW-1003">Cell membrane</keyword>
<evidence type="ECO:0000256" key="7">
    <source>
        <dbReference type="ARBA" id="ARBA00023136"/>
    </source>
</evidence>
<sequence length="71" mass="8008">MAVVHPLKPRMSKTKSIVVIIIIWILSSILSSPPLIYSRTFTFTYANGDVRTICAVEWPDGVPGFSYLDYM</sequence>
<reference evidence="11 12" key="1">
    <citation type="journal article" date="2018" name="Gigascience">
        <title>Genomes of trombidid mites reveal novel predicted allergens and laterally-transferred genes associated with secondary metabolism.</title>
        <authorList>
            <person name="Dong X."/>
            <person name="Chaisiri K."/>
            <person name="Xia D."/>
            <person name="Armstrong S.D."/>
            <person name="Fang Y."/>
            <person name="Donnelly M.J."/>
            <person name="Kadowaki T."/>
            <person name="McGarry J.W."/>
            <person name="Darby A.C."/>
            <person name="Makepeace B.L."/>
        </authorList>
    </citation>
    <scope>NUCLEOTIDE SEQUENCE [LARGE SCALE GENOMIC DNA]</scope>
    <source>
        <strain evidence="11">UoL-WK</strain>
    </source>
</reference>
<evidence type="ECO:0000256" key="2">
    <source>
        <dbReference type="ARBA" id="ARBA00010663"/>
    </source>
</evidence>
<organism evidence="11 12">
    <name type="scientific">Dinothrombium tinctorium</name>
    <dbReference type="NCBI Taxonomy" id="1965070"/>
    <lineage>
        <taxon>Eukaryota</taxon>
        <taxon>Metazoa</taxon>
        <taxon>Ecdysozoa</taxon>
        <taxon>Arthropoda</taxon>
        <taxon>Chelicerata</taxon>
        <taxon>Arachnida</taxon>
        <taxon>Acari</taxon>
        <taxon>Acariformes</taxon>
        <taxon>Trombidiformes</taxon>
        <taxon>Prostigmata</taxon>
        <taxon>Anystina</taxon>
        <taxon>Parasitengona</taxon>
        <taxon>Trombidioidea</taxon>
        <taxon>Trombidiidae</taxon>
        <taxon>Dinothrombium</taxon>
    </lineage>
</organism>
<comment type="similarity">
    <text evidence="2">Belongs to the G-protein coupled receptor 1 family.</text>
</comment>
<evidence type="ECO:0000256" key="1">
    <source>
        <dbReference type="ARBA" id="ARBA00004651"/>
    </source>
</evidence>
<evidence type="ECO:0000256" key="4">
    <source>
        <dbReference type="ARBA" id="ARBA00022692"/>
    </source>
</evidence>
<keyword evidence="8 11" id="KW-0675">Receptor</keyword>
<proteinExistence type="inferred from homology"/>
<keyword evidence="5" id="KW-1133">Transmembrane helix</keyword>
<dbReference type="InterPro" id="IPR017452">
    <property type="entry name" value="GPCR_Rhodpsn_7TM"/>
</dbReference>
<dbReference type="STRING" id="1965070.A0A3S3NNE9"/>
<gene>
    <name evidence="11" type="ORF">B4U79_13945</name>
</gene>
<dbReference type="InterPro" id="IPR000276">
    <property type="entry name" value="GPCR_Rhodpsn"/>
</dbReference>
<comment type="caution">
    <text evidence="11">The sequence shown here is derived from an EMBL/GenBank/DDBJ whole genome shotgun (WGS) entry which is preliminary data.</text>
</comment>
<feature type="non-terminal residue" evidence="11">
    <location>
        <position position="71"/>
    </location>
</feature>
<dbReference type="Proteomes" id="UP000285301">
    <property type="component" value="Unassembled WGS sequence"/>
</dbReference>